<dbReference type="PANTHER" id="PTHR21225">
    <property type="entry name" value="PHOSPHO-2-DEHYDRO-3-DEOXYHEPTONATE ALDOLASE DAHP SYNTHETASE"/>
    <property type="match status" value="1"/>
</dbReference>
<dbReference type="EC" id="2.5.1.54" evidence="8"/>
<feature type="domain" description="DAHP synthetase I/KDSA" evidence="9">
    <location>
        <begin position="35"/>
        <end position="326"/>
    </location>
</feature>
<evidence type="ECO:0000313" key="10">
    <source>
        <dbReference type="EMBL" id="QYF48652.1"/>
    </source>
</evidence>
<reference evidence="10 11" key="1">
    <citation type="journal article" date="2022" name="bioRxiv">
        <title>Ecology and evolution of chlamydial symbionts of arthropods.</title>
        <authorList>
            <person name="Halter T."/>
            <person name="Koestlbacher S."/>
            <person name="Collingro A."/>
            <person name="Sixt B.S."/>
            <person name="Toenshoff E.R."/>
            <person name="Hendrickx F."/>
            <person name="Kostanjsek R."/>
            <person name="Horn M."/>
        </authorList>
    </citation>
    <scope>NUCLEOTIDE SEQUENCE [LARGE SCALE GENOMIC DNA]</scope>
    <source>
        <strain evidence="10">W744xW776</strain>
    </source>
</reference>
<keyword evidence="11" id="KW-1185">Reference proteome</keyword>
<keyword evidence="5 8" id="KW-0808">Transferase</keyword>
<evidence type="ECO:0000256" key="1">
    <source>
        <dbReference type="ARBA" id="ARBA00003726"/>
    </source>
</evidence>
<accession>A0ABX8V2C9</accession>
<dbReference type="Gene3D" id="3.20.20.70">
    <property type="entry name" value="Aldolase class I"/>
    <property type="match status" value="1"/>
</dbReference>
<evidence type="ECO:0000256" key="7">
    <source>
        <dbReference type="ARBA" id="ARBA00047508"/>
    </source>
</evidence>
<dbReference type="RefSeq" id="WP_215216957.1">
    <property type="nucleotide sequence ID" value="NZ_CP075587.1"/>
</dbReference>
<comment type="similarity">
    <text evidence="3 8">Belongs to the class-I DAHP synthase family.</text>
</comment>
<dbReference type="PANTHER" id="PTHR21225:SF10">
    <property type="entry name" value="PHOSPHO-2-DEHYDRO-3-DEOXYHEPTONATE ALDOLASE, TYR-SENSITIVE"/>
    <property type="match status" value="1"/>
</dbReference>
<sequence>MKQIQILSPAILKKQCPPSKSAQDFLMQSKKKANAIAAAEDPSKVFFIGPCSIHDIDSAIAYAECFKKICTTLSNRCFLVMRVHLQKPRTITGWKGLMYDPYLDGSNDIQTGLLWSRRLLTTLAEMHVPCATEWLDPLSSCFLSDLITWGFIGARTSSSQVHRELASSLYFPVGFKNHTDGSLEDAIHGVLSAKEKHTFMSINQEGIACAFQSVGNPHTHLVLRGSYQGINYDSKSIKTALKKLAALNLPQRIIIDCAHDNCEKQFQKQKNVFESVLEQISNGRHEILGLMIESHLKEGNQILEPDKLEFGLSITDPCLNWEETAELISQANCVMC</sequence>
<dbReference type="InterPro" id="IPR013785">
    <property type="entry name" value="Aldolase_TIM"/>
</dbReference>
<evidence type="ECO:0000313" key="11">
    <source>
        <dbReference type="Proteomes" id="UP000826014"/>
    </source>
</evidence>
<dbReference type="GO" id="GO:0003849">
    <property type="term" value="F:3-deoxy-7-phosphoheptulonate synthase activity"/>
    <property type="evidence" value="ECO:0007669"/>
    <property type="project" value="UniProtKB-EC"/>
</dbReference>
<keyword evidence="4 8" id="KW-0028">Amino-acid biosynthesis</keyword>
<gene>
    <name evidence="10" type="ORF">RHABOEDO_000851</name>
</gene>
<evidence type="ECO:0000256" key="2">
    <source>
        <dbReference type="ARBA" id="ARBA00004688"/>
    </source>
</evidence>
<name>A0ABX8V2C9_9BACT</name>
<evidence type="ECO:0000256" key="4">
    <source>
        <dbReference type="ARBA" id="ARBA00022605"/>
    </source>
</evidence>
<dbReference type="NCBIfam" id="TIGR00034">
    <property type="entry name" value="aroFGH"/>
    <property type="match status" value="1"/>
</dbReference>
<evidence type="ECO:0000259" key="9">
    <source>
        <dbReference type="Pfam" id="PF00793"/>
    </source>
</evidence>
<proteinExistence type="inferred from homology"/>
<dbReference type="Proteomes" id="UP000826014">
    <property type="component" value="Chromosome"/>
</dbReference>
<evidence type="ECO:0000256" key="3">
    <source>
        <dbReference type="ARBA" id="ARBA00007985"/>
    </source>
</evidence>
<dbReference type="InterPro" id="IPR006218">
    <property type="entry name" value="DAHP1/KDSA"/>
</dbReference>
<dbReference type="EMBL" id="CP075587">
    <property type="protein sequence ID" value="QYF48652.1"/>
    <property type="molecule type" value="Genomic_DNA"/>
</dbReference>
<dbReference type="SUPFAM" id="SSF51569">
    <property type="entry name" value="Aldolase"/>
    <property type="match status" value="1"/>
</dbReference>
<keyword evidence="6 8" id="KW-0057">Aromatic amino acid biosynthesis</keyword>
<dbReference type="PIRSF" id="PIRSF001361">
    <property type="entry name" value="DAHP_synthase"/>
    <property type="match status" value="1"/>
</dbReference>
<evidence type="ECO:0000256" key="5">
    <source>
        <dbReference type="ARBA" id="ARBA00022679"/>
    </source>
</evidence>
<comment type="pathway">
    <text evidence="2 8">Metabolic intermediate biosynthesis; chorismate biosynthesis; chorismate from D-erythrose 4-phosphate and phosphoenolpyruvate: step 1/7.</text>
</comment>
<dbReference type="InterPro" id="IPR006219">
    <property type="entry name" value="DAHP_synth_1"/>
</dbReference>
<comment type="function">
    <text evidence="1 8">Stereospecific condensation of phosphoenolpyruvate (PEP) and D-erythrose-4-phosphate (E4P) giving rise to 3-deoxy-D-arabino-heptulosonate-7-phosphate (DAHP).</text>
</comment>
<protein>
    <recommendedName>
        <fullName evidence="8">Phospho-2-dehydro-3-deoxyheptonate aldolase</fullName>
        <ecNumber evidence="8">2.5.1.54</ecNumber>
    </recommendedName>
</protein>
<dbReference type="Pfam" id="PF00793">
    <property type="entry name" value="DAHP_synth_1"/>
    <property type="match status" value="1"/>
</dbReference>
<dbReference type="NCBIfam" id="NF009395">
    <property type="entry name" value="PRK12755.1"/>
    <property type="match status" value="1"/>
</dbReference>
<organism evidence="10 11">
    <name type="scientific">Candidatus Rhabdochlamydia oedothoracis</name>
    <dbReference type="NCBI Taxonomy" id="2720720"/>
    <lineage>
        <taxon>Bacteria</taxon>
        <taxon>Pseudomonadati</taxon>
        <taxon>Chlamydiota</taxon>
        <taxon>Chlamydiia</taxon>
        <taxon>Parachlamydiales</taxon>
        <taxon>Candidatus Rhabdochlamydiaceae</taxon>
        <taxon>Candidatus Rhabdochlamydia</taxon>
    </lineage>
</organism>
<evidence type="ECO:0000256" key="8">
    <source>
        <dbReference type="PIRNR" id="PIRNR001361"/>
    </source>
</evidence>
<comment type="catalytic activity">
    <reaction evidence="7 8">
        <text>D-erythrose 4-phosphate + phosphoenolpyruvate + H2O = 7-phospho-2-dehydro-3-deoxy-D-arabino-heptonate + phosphate</text>
        <dbReference type="Rhea" id="RHEA:14717"/>
        <dbReference type="ChEBI" id="CHEBI:15377"/>
        <dbReference type="ChEBI" id="CHEBI:16897"/>
        <dbReference type="ChEBI" id="CHEBI:43474"/>
        <dbReference type="ChEBI" id="CHEBI:58394"/>
        <dbReference type="ChEBI" id="CHEBI:58702"/>
        <dbReference type="EC" id="2.5.1.54"/>
    </reaction>
</comment>
<evidence type="ECO:0000256" key="6">
    <source>
        <dbReference type="ARBA" id="ARBA00023141"/>
    </source>
</evidence>